<sequence>MSVWSMLTRFVKSVFSNKEDADIDLIPSYLPMIPESQKEYYKSAHLTSMWASGYVQGIHNKLMNSGTGNEIVVVGAEYISGKPLGVKVVTSDNSDKVDEGLTKQLKEALRIDKFDKKNVKITELAGGGGVAAAKINIINGIPSVSVHSVDQFWIDFKNGVPERFNFFEEIPNANAYDKYFLVETREIKSWSNKTGKTAQGGFSTYSVCKIVGDDVKPIQEEALPDTIAKHIRENEIQLNKPISIGLSSLGAYLINNTPTNSRFTHLELGESDLSHCINFLFAVDYVFTIYMREGEKTKTKVAATERMFMKEKGKRGDKWSVDADEDYFMILKGSLDPGTTLKDTLQFIQGEFRDQSYRETMEYFAQKAVTKSGYNPNTFNLGNRDVKATEIYSLRDATMRKIDKKKQIIQNEYEALMWDFLYLLTDRKLDSNTRIIVEFPDPMSTNLSELSSTLNNMTSAQAMSVEEKVKMIHPKWDDKQVQEEVNRIYKENDIGEVPDPEAIGGAETRGG</sequence>
<evidence type="ECO:0000313" key="2">
    <source>
        <dbReference type="EMBL" id="MBC1521411.1"/>
    </source>
</evidence>
<proteinExistence type="predicted"/>
<accession>A0A841ZS25</accession>
<dbReference type="Proteomes" id="UP000559885">
    <property type="component" value="Unassembled WGS sequence"/>
</dbReference>
<protein>
    <recommendedName>
        <fullName evidence="4">Phage portal protein</fullName>
    </recommendedName>
</protein>
<dbReference type="AlphaFoldDB" id="A0A841ZS25"/>
<feature type="region of interest" description="Disordered" evidence="1">
    <location>
        <begin position="490"/>
        <end position="511"/>
    </location>
</feature>
<comment type="caution">
    <text evidence="2">The sequence shown here is derived from an EMBL/GenBank/DDBJ whole genome shotgun (WGS) entry which is preliminary data.</text>
</comment>
<name>A0A841ZS25_9LIST</name>
<dbReference type="EMBL" id="JAARRM010000002">
    <property type="protein sequence ID" value="MBC1521411.1"/>
    <property type="molecule type" value="Genomic_DNA"/>
</dbReference>
<dbReference type="RefSeq" id="WP_185373309.1">
    <property type="nucleotide sequence ID" value="NZ_JAARRM010000002.1"/>
</dbReference>
<evidence type="ECO:0000313" key="3">
    <source>
        <dbReference type="Proteomes" id="UP000559885"/>
    </source>
</evidence>
<evidence type="ECO:0008006" key="4">
    <source>
        <dbReference type="Google" id="ProtNLM"/>
    </source>
</evidence>
<reference evidence="2 3" key="1">
    <citation type="submission" date="2020-03" db="EMBL/GenBank/DDBJ databases">
        <title>Soil Listeria distribution.</title>
        <authorList>
            <person name="Liao J."/>
            <person name="Wiedmann M."/>
        </authorList>
    </citation>
    <scope>NUCLEOTIDE SEQUENCE [LARGE SCALE GENOMIC DNA]</scope>
    <source>
        <strain evidence="2 3">FSL L7-1507</strain>
    </source>
</reference>
<organism evidence="2 3">
    <name type="scientific">Listeria aquatica</name>
    <dbReference type="NCBI Taxonomy" id="1494960"/>
    <lineage>
        <taxon>Bacteria</taxon>
        <taxon>Bacillati</taxon>
        <taxon>Bacillota</taxon>
        <taxon>Bacilli</taxon>
        <taxon>Bacillales</taxon>
        <taxon>Listeriaceae</taxon>
        <taxon>Listeria</taxon>
    </lineage>
</organism>
<gene>
    <name evidence="2" type="ORF">HB912_07105</name>
</gene>
<evidence type="ECO:0000256" key="1">
    <source>
        <dbReference type="SAM" id="MobiDB-lite"/>
    </source>
</evidence>